<evidence type="ECO:0000259" key="1">
    <source>
        <dbReference type="Pfam" id="PF19255"/>
    </source>
</evidence>
<proteinExistence type="predicted"/>
<gene>
    <name evidence="2" type="ORF">psal_cds_18</name>
</gene>
<dbReference type="KEGG" id="vg:16605170"/>
<name>S4VSV0_9VIRU</name>
<dbReference type="InterPro" id="IPR045421">
    <property type="entry name" value="DUF5902"/>
</dbReference>
<dbReference type="Proteomes" id="UP000204584">
    <property type="component" value="Segment"/>
</dbReference>
<evidence type="ECO:0000313" key="3">
    <source>
        <dbReference type="Proteomes" id="UP000204584"/>
    </source>
</evidence>
<dbReference type="GeneID" id="16605170"/>
<dbReference type="Pfam" id="PF19255">
    <property type="entry name" value="DUF5902"/>
    <property type="match status" value="1"/>
</dbReference>
<dbReference type="RefSeq" id="YP_008436445.1">
    <property type="nucleotide sequence ID" value="NC_022098.1"/>
</dbReference>
<evidence type="ECO:0000313" key="2">
    <source>
        <dbReference type="EMBL" id="AGO83383.1"/>
    </source>
</evidence>
<organism evidence="2 3">
    <name type="scientific">Pandoravirus salinus</name>
    <dbReference type="NCBI Taxonomy" id="1349410"/>
    <lineage>
        <taxon>Viruses</taxon>
        <taxon>Pandoravirus</taxon>
    </lineage>
</organism>
<sequence length="328" mass="35896">MTSTTTASPSITALPLELVALVAAHIQPDDLLAFCTANSLLLSACEAEVVEWRQRAPEIEIVLPPRMSARQFLSPLAVAWYRSALNVLDRKHALYAIRMRIKQMWSFQTLMATVSACQQHLAGATGGSVRAIPDNDNDERGGQSFLVDKLSDIETWAREQPRLAGFFLADPWLATVGPVEIIGPLGPRAALIADPPALLGVLGSAWATGQVTDLVIAARDQAFGARARAKINKALNKTLNNIHGSRADKRQKMANLINLMYPATPADRETLDTRGGHRPLDIRTRMDCFCEDVDLWRAYPAAEIYLVYANGRWAAGVALHLPDKKIGK</sequence>
<dbReference type="EMBL" id="KC977571">
    <property type="protein sequence ID" value="AGO83383.1"/>
    <property type="molecule type" value="Genomic_DNA"/>
</dbReference>
<protein>
    <recommendedName>
        <fullName evidence="1">DUF5902 domain-containing protein</fullName>
    </recommendedName>
</protein>
<keyword evidence="3" id="KW-1185">Reference proteome</keyword>
<reference evidence="2 3" key="1">
    <citation type="journal article" date="2013" name="Science">
        <title>Pandoraviruses: amoeba viruses with genomes up to 2.5 Mb reaching that of parasitic eukaryotes.</title>
        <authorList>
            <person name="Philippe N."/>
            <person name="Legendre M."/>
            <person name="Doutre G."/>
            <person name="Coute Y."/>
            <person name="Poirot O."/>
            <person name="Lescot M."/>
            <person name="Arslan D."/>
            <person name="Seltzer V."/>
            <person name="Bertaux L."/>
            <person name="Bruley C."/>
            <person name="Garin J."/>
            <person name="Claverie J.M."/>
            <person name="Abergel C."/>
        </authorList>
    </citation>
    <scope>NUCLEOTIDE SEQUENCE [LARGE SCALE GENOMIC DNA]</scope>
</reference>
<accession>S4VSV0</accession>
<feature type="domain" description="DUF5902" evidence="1">
    <location>
        <begin position="13"/>
        <end position="116"/>
    </location>
</feature>